<dbReference type="AlphaFoldDB" id="A0AA48GI45"/>
<accession>A0AA48GI45</accession>
<dbReference type="KEGG" id="msil:METEAL_25200"/>
<proteinExistence type="predicted"/>
<organism evidence="1 2">
    <name type="scientific">Mesoterricola silvestris</name>
    <dbReference type="NCBI Taxonomy" id="2927979"/>
    <lineage>
        <taxon>Bacteria</taxon>
        <taxon>Pseudomonadati</taxon>
        <taxon>Acidobacteriota</taxon>
        <taxon>Holophagae</taxon>
        <taxon>Holophagales</taxon>
        <taxon>Holophagaceae</taxon>
        <taxon>Mesoterricola</taxon>
    </lineage>
</organism>
<dbReference type="RefSeq" id="WP_316411998.1">
    <property type="nucleotide sequence ID" value="NZ_AP027080.1"/>
</dbReference>
<protein>
    <submittedName>
        <fullName evidence="1">Uncharacterized protein</fullName>
    </submittedName>
</protein>
<keyword evidence="2" id="KW-1185">Reference proteome</keyword>
<gene>
    <name evidence="1" type="ORF">METEAL_25200</name>
</gene>
<dbReference type="Proteomes" id="UP001238179">
    <property type="component" value="Chromosome"/>
</dbReference>
<evidence type="ECO:0000313" key="1">
    <source>
        <dbReference type="EMBL" id="BDU73346.1"/>
    </source>
</evidence>
<evidence type="ECO:0000313" key="2">
    <source>
        <dbReference type="Proteomes" id="UP001238179"/>
    </source>
</evidence>
<name>A0AA48GI45_9BACT</name>
<reference evidence="2" key="1">
    <citation type="journal article" date="2023" name="Int. J. Syst. Evol. Microbiol.">
        <title>Mesoterricola silvestris gen. nov., sp. nov., Mesoterricola sediminis sp. nov., Geothrix oryzae sp. nov., Geothrix edaphica sp. nov., Geothrix rubra sp. nov., and Geothrix limicola sp. nov., six novel members of Acidobacteriota isolated from soils.</title>
        <authorList>
            <person name="Itoh H."/>
            <person name="Sugisawa Y."/>
            <person name="Mise K."/>
            <person name="Xu Z."/>
            <person name="Kuniyasu M."/>
            <person name="Ushijima N."/>
            <person name="Kawano K."/>
            <person name="Kobayashi E."/>
            <person name="Shiratori Y."/>
            <person name="Masuda Y."/>
            <person name="Senoo K."/>
        </authorList>
    </citation>
    <scope>NUCLEOTIDE SEQUENCE [LARGE SCALE GENOMIC DNA]</scope>
    <source>
        <strain evidence="2">W79</strain>
    </source>
</reference>
<dbReference type="EMBL" id="AP027080">
    <property type="protein sequence ID" value="BDU73346.1"/>
    <property type="molecule type" value="Genomic_DNA"/>
</dbReference>
<sequence>MLHSLPALLNDLEARLIAGEDPIPLLATVRWQEVIGWPRDREEALRLQTRLRNLKILITTLEAPLRATLAKLSDSATYAPKGGVPLPPTVSVRLHQNA</sequence>